<dbReference type="InterPro" id="IPR013083">
    <property type="entry name" value="Znf_RING/FYVE/PHD"/>
</dbReference>
<dbReference type="EC" id="2.3.2.27" evidence="3"/>
<keyword evidence="4" id="KW-0808">Transferase</keyword>
<feature type="region of interest" description="Disordered" evidence="7">
    <location>
        <begin position="146"/>
        <end position="191"/>
    </location>
</feature>
<dbReference type="GO" id="GO:0061630">
    <property type="term" value="F:ubiquitin protein ligase activity"/>
    <property type="evidence" value="ECO:0007669"/>
    <property type="project" value="UniProtKB-EC"/>
</dbReference>
<protein>
    <recommendedName>
        <fullName evidence="3">RING-type E3 ubiquitin transferase</fullName>
        <ecNumber evidence="3">2.3.2.27</ecNumber>
    </recommendedName>
</protein>
<dbReference type="GO" id="GO:0005737">
    <property type="term" value="C:cytoplasm"/>
    <property type="evidence" value="ECO:0000318"/>
    <property type="project" value="GO_Central"/>
</dbReference>
<dbReference type="InterPro" id="IPR016024">
    <property type="entry name" value="ARM-type_fold"/>
</dbReference>
<feature type="domain" description="U-box" evidence="8">
    <location>
        <begin position="38"/>
        <end position="112"/>
    </location>
</feature>
<dbReference type="FunCoup" id="D8RDC7">
    <property type="interactions" value="780"/>
</dbReference>
<evidence type="ECO:0000256" key="5">
    <source>
        <dbReference type="ARBA" id="ARBA00022786"/>
    </source>
</evidence>
<dbReference type="PROSITE" id="PS50176">
    <property type="entry name" value="ARM_REPEAT"/>
    <property type="match status" value="2"/>
</dbReference>
<evidence type="ECO:0000256" key="2">
    <source>
        <dbReference type="ARBA" id="ARBA00004906"/>
    </source>
</evidence>
<dbReference type="eggNOG" id="ENOG502QPJU">
    <property type="taxonomic scope" value="Eukaryota"/>
</dbReference>
<name>D8RDC7_SELML</name>
<evidence type="ECO:0000259" key="8">
    <source>
        <dbReference type="PROSITE" id="PS51698"/>
    </source>
</evidence>
<dbReference type="HOGENOM" id="CLU_006348_7_0_1"/>
<dbReference type="SUPFAM" id="SSF48371">
    <property type="entry name" value="ARM repeat"/>
    <property type="match status" value="2"/>
</dbReference>
<evidence type="ECO:0000256" key="7">
    <source>
        <dbReference type="SAM" id="MobiDB-lite"/>
    </source>
</evidence>
<evidence type="ECO:0000256" key="3">
    <source>
        <dbReference type="ARBA" id="ARBA00012483"/>
    </source>
</evidence>
<comment type="pathway">
    <text evidence="2">Protein modification; protein ubiquitination.</text>
</comment>
<gene>
    <name evidence="9" type="ORF">SELMODRAFT_90666</name>
</gene>
<dbReference type="KEGG" id="smo:SELMODRAFT_90666"/>
<proteinExistence type="predicted"/>
<keyword evidence="5" id="KW-0833">Ubl conjugation pathway</keyword>
<evidence type="ECO:0000256" key="1">
    <source>
        <dbReference type="ARBA" id="ARBA00000900"/>
    </source>
</evidence>
<dbReference type="SMART" id="SM00185">
    <property type="entry name" value="ARM"/>
    <property type="match status" value="5"/>
</dbReference>
<feature type="repeat" description="ARM" evidence="6">
    <location>
        <begin position="281"/>
        <end position="318"/>
    </location>
</feature>
<feature type="repeat" description="ARM" evidence="6">
    <location>
        <begin position="240"/>
        <end position="282"/>
    </location>
</feature>
<dbReference type="PANTHER" id="PTHR23315">
    <property type="entry name" value="U BOX DOMAIN-CONTAINING"/>
    <property type="match status" value="1"/>
</dbReference>
<dbReference type="EMBL" id="GL377576">
    <property type="protein sequence ID" value="EFJ30290.1"/>
    <property type="molecule type" value="Genomic_DNA"/>
</dbReference>
<organism evidence="10">
    <name type="scientific">Selaginella moellendorffii</name>
    <name type="common">Spikemoss</name>
    <dbReference type="NCBI Taxonomy" id="88036"/>
    <lineage>
        <taxon>Eukaryota</taxon>
        <taxon>Viridiplantae</taxon>
        <taxon>Streptophyta</taxon>
        <taxon>Embryophyta</taxon>
        <taxon>Tracheophyta</taxon>
        <taxon>Lycopodiopsida</taxon>
        <taxon>Selaginellales</taxon>
        <taxon>Selaginellaceae</taxon>
        <taxon>Selaginella</taxon>
    </lineage>
</organism>
<dbReference type="Gramene" id="EFJ30290">
    <property type="protein sequence ID" value="EFJ30290"/>
    <property type="gene ID" value="SELMODRAFT_90666"/>
</dbReference>
<dbReference type="InterPro" id="IPR058678">
    <property type="entry name" value="ARM_PUB"/>
</dbReference>
<dbReference type="CDD" id="cd16664">
    <property type="entry name" value="RING-Ubox_PUB"/>
    <property type="match status" value="1"/>
</dbReference>
<dbReference type="PANTHER" id="PTHR23315:SF339">
    <property type="entry name" value="U-BOX DOMAIN-CONTAINING PROTEIN 40"/>
    <property type="match status" value="1"/>
</dbReference>
<dbReference type="SUPFAM" id="SSF57850">
    <property type="entry name" value="RING/U-box"/>
    <property type="match status" value="1"/>
</dbReference>
<dbReference type="UniPathway" id="UPA00143"/>
<dbReference type="PROSITE" id="PS51698">
    <property type="entry name" value="U_BOX"/>
    <property type="match status" value="1"/>
</dbReference>
<dbReference type="InterPro" id="IPR003613">
    <property type="entry name" value="Ubox_domain"/>
</dbReference>
<dbReference type="AlphaFoldDB" id="D8RDC7"/>
<reference evidence="9 10" key="1">
    <citation type="journal article" date="2011" name="Science">
        <title>The Selaginella genome identifies genetic changes associated with the evolution of vascular plants.</title>
        <authorList>
            <person name="Banks J.A."/>
            <person name="Nishiyama T."/>
            <person name="Hasebe M."/>
            <person name="Bowman J.L."/>
            <person name="Gribskov M."/>
            <person name="dePamphilis C."/>
            <person name="Albert V.A."/>
            <person name="Aono N."/>
            <person name="Aoyama T."/>
            <person name="Ambrose B.A."/>
            <person name="Ashton N.W."/>
            <person name="Axtell M.J."/>
            <person name="Barker E."/>
            <person name="Barker M.S."/>
            <person name="Bennetzen J.L."/>
            <person name="Bonawitz N.D."/>
            <person name="Chapple C."/>
            <person name="Cheng C."/>
            <person name="Correa L.G."/>
            <person name="Dacre M."/>
            <person name="DeBarry J."/>
            <person name="Dreyer I."/>
            <person name="Elias M."/>
            <person name="Engstrom E.M."/>
            <person name="Estelle M."/>
            <person name="Feng L."/>
            <person name="Finet C."/>
            <person name="Floyd S.K."/>
            <person name="Frommer W.B."/>
            <person name="Fujita T."/>
            <person name="Gramzow L."/>
            <person name="Gutensohn M."/>
            <person name="Harholt J."/>
            <person name="Hattori M."/>
            <person name="Heyl A."/>
            <person name="Hirai T."/>
            <person name="Hiwatashi Y."/>
            <person name="Ishikawa M."/>
            <person name="Iwata M."/>
            <person name="Karol K.G."/>
            <person name="Koehler B."/>
            <person name="Kolukisaoglu U."/>
            <person name="Kubo M."/>
            <person name="Kurata T."/>
            <person name="Lalonde S."/>
            <person name="Li K."/>
            <person name="Li Y."/>
            <person name="Litt A."/>
            <person name="Lyons E."/>
            <person name="Manning G."/>
            <person name="Maruyama T."/>
            <person name="Michael T.P."/>
            <person name="Mikami K."/>
            <person name="Miyazaki S."/>
            <person name="Morinaga S."/>
            <person name="Murata T."/>
            <person name="Mueller-Roeber B."/>
            <person name="Nelson D.R."/>
            <person name="Obara M."/>
            <person name="Oguri Y."/>
            <person name="Olmstead R.G."/>
            <person name="Onodera N."/>
            <person name="Petersen B.L."/>
            <person name="Pils B."/>
            <person name="Prigge M."/>
            <person name="Rensing S.A."/>
            <person name="Riano-Pachon D.M."/>
            <person name="Roberts A.W."/>
            <person name="Sato Y."/>
            <person name="Scheller H.V."/>
            <person name="Schulz B."/>
            <person name="Schulz C."/>
            <person name="Shakirov E.V."/>
            <person name="Shibagaki N."/>
            <person name="Shinohara N."/>
            <person name="Shippen D.E."/>
            <person name="Soerensen I."/>
            <person name="Sotooka R."/>
            <person name="Sugimoto N."/>
            <person name="Sugita M."/>
            <person name="Sumikawa N."/>
            <person name="Tanurdzic M."/>
            <person name="Theissen G."/>
            <person name="Ulvskov P."/>
            <person name="Wakazuki S."/>
            <person name="Weng J.K."/>
            <person name="Willats W.W."/>
            <person name="Wipf D."/>
            <person name="Wolf P.G."/>
            <person name="Yang L."/>
            <person name="Zimmer A.D."/>
            <person name="Zhu Q."/>
            <person name="Mitros T."/>
            <person name="Hellsten U."/>
            <person name="Loque D."/>
            <person name="Otillar R."/>
            <person name="Salamov A."/>
            <person name="Schmutz J."/>
            <person name="Shapiro H."/>
            <person name="Lindquist E."/>
            <person name="Lucas S."/>
            <person name="Rokhsar D."/>
            <person name="Grigoriev I.V."/>
        </authorList>
    </citation>
    <scope>NUCLEOTIDE SEQUENCE [LARGE SCALE GENOMIC DNA]</scope>
</reference>
<dbReference type="InterPro" id="IPR000225">
    <property type="entry name" value="Armadillo"/>
</dbReference>
<dbReference type="Pfam" id="PF04564">
    <property type="entry name" value="U-box"/>
    <property type="match status" value="1"/>
</dbReference>
<evidence type="ECO:0000256" key="4">
    <source>
        <dbReference type="ARBA" id="ARBA00022679"/>
    </source>
</evidence>
<dbReference type="Proteomes" id="UP000001514">
    <property type="component" value="Unassembled WGS sequence"/>
</dbReference>
<dbReference type="GO" id="GO:0016567">
    <property type="term" value="P:protein ubiquitination"/>
    <property type="evidence" value="ECO:0007669"/>
    <property type="project" value="UniProtKB-UniPathway"/>
</dbReference>
<sequence>MGTAALEPPLGHHQQQQQQQSLVRPQSLQIPGAASKILVPEEFRCPISGEAMADPVIVASGQSYERACIQEWLAQGRSDCFKTKAKLEHTFLIPNVALKAAILNWSAVSGISSPEVVSSSRATDLVARKIVEEKNTAVAVAVAADGDGDGDGGGGQGHDRVALSSVRSSVPHPLDTNPRSLEEEDERSCATMDPRLVPDLVRRLSSSSSAGSKDQTLAASQVRQLAREGTFNRRTLCQADLLEALVALLQSRHKPLVIHSLAAILNLSLEVDNKLMIVRAGATPHLVHALRSSQAEIQEHAAGAIFSLALHEDNRLAIGVLGAIPPLIEILRPKRPRQQQPPSPRAQQDASMALYHLSLAQLNRGKMVKAGLVPILLSIAEEQGGGARHREEQGAGIQSSHDLASRCMCILSCLAASSDGRTALLEINGVRRLFALLRNERRNSPPSQGGDGDHDERELKEHVVAALVHLSNHNIRFKPLAAEAGGVEALVALVDSGAATSRAKEKIVTLLSILKDPPSGVNSPSFTSVGEPFFPRSYGGRRHGLGGGKAESSHF</sequence>
<evidence type="ECO:0000313" key="10">
    <source>
        <dbReference type="Proteomes" id="UP000001514"/>
    </source>
</evidence>
<dbReference type="GO" id="GO:0005634">
    <property type="term" value="C:nucleus"/>
    <property type="evidence" value="ECO:0000318"/>
    <property type="project" value="GO_Central"/>
</dbReference>
<keyword evidence="10" id="KW-1185">Reference proteome</keyword>
<dbReference type="OMA" id="LIRSIMP"/>
<dbReference type="Pfam" id="PF25598">
    <property type="entry name" value="ARM_PUB"/>
    <property type="match status" value="1"/>
</dbReference>
<evidence type="ECO:0000313" key="9">
    <source>
        <dbReference type="EMBL" id="EFJ30290.1"/>
    </source>
</evidence>
<evidence type="ECO:0000256" key="6">
    <source>
        <dbReference type="PROSITE-ProRule" id="PRU00259"/>
    </source>
</evidence>
<dbReference type="Gene3D" id="1.25.10.10">
    <property type="entry name" value="Leucine-rich Repeat Variant"/>
    <property type="match status" value="1"/>
</dbReference>
<dbReference type="SMART" id="SM00504">
    <property type="entry name" value="Ubox"/>
    <property type="match status" value="1"/>
</dbReference>
<dbReference type="InParanoid" id="D8RDC7"/>
<dbReference type="InterPro" id="IPR011989">
    <property type="entry name" value="ARM-like"/>
</dbReference>
<feature type="region of interest" description="Disordered" evidence="7">
    <location>
        <begin position="1"/>
        <end position="25"/>
    </location>
</feature>
<comment type="catalytic activity">
    <reaction evidence="1">
        <text>S-ubiquitinyl-[E2 ubiquitin-conjugating enzyme]-L-cysteine + [acceptor protein]-L-lysine = [E2 ubiquitin-conjugating enzyme]-L-cysteine + N(6)-ubiquitinyl-[acceptor protein]-L-lysine.</text>
        <dbReference type="EC" id="2.3.2.27"/>
    </reaction>
</comment>
<dbReference type="Gene3D" id="3.30.40.10">
    <property type="entry name" value="Zinc/RING finger domain, C3HC4 (zinc finger)"/>
    <property type="match status" value="1"/>
</dbReference>
<accession>D8RDC7</accession>
<dbReference type="InterPro" id="IPR045210">
    <property type="entry name" value="RING-Ubox_PUB"/>
</dbReference>